<dbReference type="PROSITE" id="PS51837">
    <property type="entry name" value="LITAF"/>
    <property type="match status" value="1"/>
</dbReference>
<evidence type="ECO:0000256" key="2">
    <source>
        <dbReference type="SAM" id="Phobius"/>
    </source>
</evidence>
<name>A0A9N9PNR2_9HELO</name>
<organism evidence="4 5">
    <name type="scientific">Hymenoscyphus fraxineus</name>
    <dbReference type="NCBI Taxonomy" id="746836"/>
    <lineage>
        <taxon>Eukaryota</taxon>
        <taxon>Fungi</taxon>
        <taxon>Dikarya</taxon>
        <taxon>Ascomycota</taxon>
        <taxon>Pezizomycotina</taxon>
        <taxon>Leotiomycetes</taxon>
        <taxon>Helotiales</taxon>
        <taxon>Helotiaceae</taxon>
        <taxon>Hymenoscyphus</taxon>
    </lineage>
</organism>
<dbReference type="AlphaFoldDB" id="A0A9N9PNR2"/>
<protein>
    <recommendedName>
        <fullName evidence="3">LITAF domain-containing protein</fullName>
    </recommendedName>
</protein>
<evidence type="ECO:0000259" key="3">
    <source>
        <dbReference type="PROSITE" id="PS51837"/>
    </source>
</evidence>
<keyword evidence="2" id="KW-0472">Membrane</keyword>
<dbReference type="OrthoDB" id="5599753at2759"/>
<evidence type="ECO:0000256" key="1">
    <source>
        <dbReference type="SAM" id="MobiDB-lite"/>
    </source>
</evidence>
<accession>A0A9N9PNR2</accession>
<gene>
    <name evidence="4" type="ORF">HYFRA_00008493</name>
</gene>
<comment type="caution">
    <text evidence="4">The sequence shown here is derived from an EMBL/GenBank/DDBJ whole genome shotgun (WGS) entry which is preliminary data.</text>
</comment>
<feature type="region of interest" description="Disordered" evidence="1">
    <location>
        <begin position="1"/>
        <end position="77"/>
    </location>
</feature>
<keyword evidence="2" id="KW-1133">Transmembrane helix</keyword>
<evidence type="ECO:0000313" key="5">
    <source>
        <dbReference type="Proteomes" id="UP000696280"/>
    </source>
</evidence>
<dbReference type="EMBL" id="CAJVRL010000035">
    <property type="protein sequence ID" value="CAG8950255.1"/>
    <property type="molecule type" value="Genomic_DNA"/>
</dbReference>
<proteinExistence type="predicted"/>
<keyword evidence="5" id="KW-1185">Reference proteome</keyword>
<feature type="transmembrane region" description="Helical" evidence="2">
    <location>
        <begin position="118"/>
        <end position="136"/>
    </location>
</feature>
<keyword evidence="2" id="KW-0812">Transmembrane</keyword>
<sequence length="197" mass="22210">MPYQDAATQGDIALQPITTRPAPAHRSPKTSLHHTETRNNHMGLDGAQSSSEDDRQTDHPMQMALIPNGPRQSRNPKGYPYATPLRSLKDDAAPIDCTFCGAREATSPRLIETNTRHLAAGFFCFLPLCLFCIPYFSSWFKDMEHRCGSCGAVVAIYHRTGRTEVMHSMDDQVQEQELEEELEEELAQLEQEEQSFL</sequence>
<feature type="domain" description="LITAF" evidence="3">
    <location>
        <begin position="77"/>
        <end position="159"/>
    </location>
</feature>
<reference evidence="4" key="1">
    <citation type="submission" date="2021-07" db="EMBL/GenBank/DDBJ databases">
        <authorList>
            <person name="Durling M."/>
        </authorList>
    </citation>
    <scope>NUCLEOTIDE SEQUENCE</scope>
</reference>
<dbReference type="Pfam" id="PF10601">
    <property type="entry name" value="zf-LITAF-like"/>
    <property type="match status" value="1"/>
</dbReference>
<dbReference type="Proteomes" id="UP000696280">
    <property type="component" value="Unassembled WGS sequence"/>
</dbReference>
<evidence type="ECO:0000313" key="4">
    <source>
        <dbReference type="EMBL" id="CAG8950255.1"/>
    </source>
</evidence>
<dbReference type="SMART" id="SM00714">
    <property type="entry name" value="LITAF"/>
    <property type="match status" value="1"/>
</dbReference>
<dbReference type="InterPro" id="IPR006629">
    <property type="entry name" value="LITAF"/>
</dbReference>